<dbReference type="Pfam" id="PF13634">
    <property type="entry name" value="Nucleoporin_FG"/>
    <property type="match status" value="8"/>
</dbReference>
<evidence type="ECO:0000256" key="11">
    <source>
        <dbReference type="SAM" id="MobiDB-lite"/>
    </source>
</evidence>
<dbReference type="KEGG" id="api:100573661"/>
<evidence type="ECO:0000256" key="2">
    <source>
        <dbReference type="ARBA" id="ARBA00004620"/>
    </source>
</evidence>
<dbReference type="InterPro" id="IPR025574">
    <property type="entry name" value="Nucleoporin_FG_rpt"/>
</dbReference>
<evidence type="ECO:0000256" key="9">
    <source>
        <dbReference type="ARBA" id="ARBA00023132"/>
    </source>
</evidence>
<feature type="region of interest" description="Disordered" evidence="11">
    <location>
        <begin position="115"/>
        <end position="134"/>
    </location>
</feature>
<evidence type="ECO:0000256" key="3">
    <source>
        <dbReference type="ARBA" id="ARBA00008926"/>
    </source>
</evidence>
<dbReference type="GeneID" id="100573661"/>
<evidence type="ECO:0000256" key="6">
    <source>
        <dbReference type="ARBA" id="ARBA00022816"/>
    </source>
</evidence>
<dbReference type="InterPro" id="IPR037665">
    <property type="entry name" value="Nucleoporin_S59-like"/>
</dbReference>
<dbReference type="Proteomes" id="UP000007819">
    <property type="component" value="Chromosome A1"/>
</dbReference>
<dbReference type="GO" id="GO:0003723">
    <property type="term" value="F:RNA binding"/>
    <property type="evidence" value="ECO:0007669"/>
    <property type="project" value="TreeGrafter"/>
</dbReference>
<keyword evidence="10" id="KW-0539">Nucleus</keyword>
<dbReference type="EnsemblMetazoa" id="XM_008185569.3">
    <property type="protein sequence ID" value="XP_008183791.1"/>
    <property type="gene ID" value="LOC100573661"/>
</dbReference>
<dbReference type="PANTHER" id="PTHR23198">
    <property type="entry name" value="NUCLEOPORIN"/>
    <property type="match status" value="1"/>
</dbReference>
<keyword evidence="9" id="KW-0906">Nuclear pore complex</keyword>
<dbReference type="GO" id="GO:0034398">
    <property type="term" value="P:telomere tethering at nuclear periphery"/>
    <property type="evidence" value="ECO:0007669"/>
    <property type="project" value="TreeGrafter"/>
</dbReference>
<evidence type="ECO:0000256" key="10">
    <source>
        <dbReference type="ARBA" id="ARBA00023242"/>
    </source>
</evidence>
<dbReference type="GO" id="GO:0000973">
    <property type="term" value="P:post-transcriptional tethering of RNA polymerase II gene DNA at nuclear periphery"/>
    <property type="evidence" value="ECO:0007669"/>
    <property type="project" value="TreeGrafter"/>
</dbReference>
<feature type="region of interest" description="Disordered" evidence="11">
    <location>
        <begin position="1"/>
        <end position="25"/>
    </location>
</feature>
<evidence type="ECO:0000256" key="5">
    <source>
        <dbReference type="ARBA" id="ARBA00022448"/>
    </source>
</evidence>
<accession>A0A8R2B6J8</accession>
<dbReference type="AlphaFoldDB" id="A0A8R2B6J8"/>
<evidence type="ECO:0000256" key="1">
    <source>
        <dbReference type="ARBA" id="ARBA00004567"/>
    </source>
</evidence>
<sequence length="1024" mass="105251">MFEMLGSGSGEFSGKARNTSESGKPTALAVLSQSETSLFNQTTQPTTGIFGSTAVAPVFGVSFQTPTAHPKFEGFSTDGTCSSFGTPTKTSTSNGGLFGRRNASMGEITGGGCFDSSNSKTSFPQSKPVETPLAQSTSNIFAAPQTSTAGNAIFGTSTTDGTCLSFGTPTKTSRSNEGLFGQQNASIGEKKGGGCFDSSNSKTSFQQSKLVETPLAQSPSNIFAAPQTSTASTGIFDTSTTVLGQTKTSLCNQTTQPIWGIFGSIAVAPVFGTSCQTTNVHPKFKGFSADGTCSSFGTPTVTSTSNGGLFGRQNASMGEKKGGGCLYSSNSKTSFPQSKPVETPLAQSTSNIFAAPQTSTASTGIFDTSTTVLGQTKTSLCNQTTQPTTGIFGSTNFAPVFGTSCQTTNAHPIFEGFNADGTCSLIGTPTSSSHEGLFDQQNASMGKKTGGGCFDFRNSKTSFRQSKPVETPLAQSTSNIFTAPRTSTASTGIFGTSTTVLGQTKTSLCNQTTQPIWGIFGSIAVAPVFGTSCQTTNVHPKFKGFSADGTCSSFGTPTVTSTSNGGLFGRQNASMGEKKGGGCLYSSNSKTSFPQSKPVETPLAQPTSNIFAAPQTSTAGNAIFDTSTTGFNADGTSSLHGTPTATSTSNGGLFGQENASMGGKAGGVCLGSSNSNTSFRQSKPSGTPLAQSTNNIFAAPQTSTAGAEIFGTSTTGHAASGFGATSDGGTTIKFNPVTGTDTCVINGVIHSMNTSYQSITVMKEYETKAFEELRFEYYFANRKVGQQGAVYGGIFESPKTLFSSTTTLNTGLFGVNDNNLLYGTTSTTPILLGDFYVDVITKVQLFAAPQTNIFGTTASSTFVTQTSGFGQDGFGQPNQNNLFGKNKSAFGLGSTQSTGFGFGTNIFTSSRGLFGSKPNSGFQMTSSAFGTDNTFGATSTAQPATGGLFGSKAFTEAPAISLFNQTTNNITGVFNATSSGGKWKENTRNEGTGLFGLSHRSSVGTGGSFFGSNKQTGKLGLFGK</sequence>
<name>A0A8R2B6J8_ACYPI</name>
<feature type="region of interest" description="Disordered" evidence="11">
    <location>
        <begin position="634"/>
        <end position="658"/>
    </location>
</feature>
<keyword evidence="5" id="KW-0813">Transport</keyword>
<dbReference type="Pfam" id="PF21240">
    <property type="entry name" value="Nup98_GLEBS"/>
    <property type="match status" value="1"/>
</dbReference>
<protein>
    <recommendedName>
        <fullName evidence="4">Nuclear pore complex protein Nup98-Nup96</fullName>
    </recommendedName>
</protein>
<evidence type="ECO:0000256" key="7">
    <source>
        <dbReference type="ARBA" id="ARBA00022927"/>
    </source>
</evidence>
<reference evidence="13" key="1">
    <citation type="submission" date="2010-06" db="EMBL/GenBank/DDBJ databases">
        <authorList>
            <person name="Jiang H."/>
            <person name="Abraham K."/>
            <person name="Ali S."/>
            <person name="Alsbrooks S.L."/>
            <person name="Anim B.N."/>
            <person name="Anosike U.S."/>
            <person name="Attaway T."/>
            <person name="Bandaranaike D.P."/>
            <person name="Battles P.K."/>
            <person name="Bell S.N."/>
            <person name="Bell A.V."/>
            <person name="Beltran B."/>
            <person name="Bickham C."/>
            <person name="Bustamante Y."/>
            <person name="Caleb T."/>
            <person name="Canada A."/>
            <person name="Cardenas V."/>
            <person name="Carter K."/>
            <person name="Chacko J."/>
            <person name="Chandrabose M.N."/>
            <person name="Chavez D."/>
            <person name="Chavez A."/>
            <person name="Chen L."/>
            <person name="Chu H.-S."/>
            <person name="Claassen K.J."/>
            <person name="Cockrell R."/>
            <person name="Collins M."/>
            <person name="Cooper J.A."/>
            <person name="Cree A."/>
            <person name="Curry S.M."/>
            <person name="Da Y."/>
            <person name="Dao M.D."/>
            <person name="Das B."/>
            <person name="Davila M.-L."/>
            <person name="Davy-Carroll L."/>
            <person name="Denson S."/>
            <person name="Dinh H."/>
            <person name="Ebong V.E."/>
            <person name="Edwards J.R."/>
            <person name="Egan A."/>
            <person name="El-Daye J."/>
            <person name="Escobedo L."/>
            <person name="Fernandez S."/>
            <person name="Fernando P.R."/>
            <person name="Flagg N."/>
            <person name="Forbes L.D."/>
            <person name="Fowler R.G."/>
            <person name="Fu Q."/>
            <person name="Gabisi R.A."/>
            <person name="Ganer J."/>
            <person name="Garbino Pronczuk A."/>
            <person name="Garcia R.M."/>
            <person name="Garner T."/>
            <person name="Garrett T.E."/>
            <person name="Gonzalez D.A."/>
            <person name="Hamid H."/>
            <person name="Hawkins E.S."/>
            <person name="Hirani K."/>
            <person name="Hogues M.E."/>
            <person name="Hollins B."/>
            <person name="Hsiao C.-H."/>
            <person name="Jabil R."/>
            <person name="James M.L."/>
            <person name="Jhangiani S.N."/>
            <person name="Johnson B."/>
            <person name="Johnson Q."/>
            <person name="Joshi V."/>
            <person name="Kalu J.B."/>
            <person name="Kam C."/>
            <person name="Kashfia A."/>
            <person name="Keebler J."/>
            <person name="Kisamo H."/>
            <person name="Kovar C.L."/>
            <person name="Lago L.A."/>
            <person name="Lai C.-Y."/>
            <person name="Laidlaw J."/>
            <person name="Lara F."/>
            <person name="Le T.-K."/>
            <person name="Lee S.L."/>
            <person name="Legall F.H."/>
            <person name="Lemon S.J."/>
            <person name="Lewis L.R."/>
            <person name="Li B."/>
            <person name="Liu Y."/>
            <person name="Liu Y.-S."/>
            <person name="Lopez J."/>
            <person name="Lozado R.J."/>
            <person name="Lu J."/>
            <person name="Madu R.C."/>
            <person name="Maheshwari M."/>
            <person name="Maheshwari R."/>
            <person name="Malloy K."/>
            <person name="Martinez E."/>
            <person name="Mathew T."/>
            <person name="Mercado I.C."/>
            <person name="Mercado C."/>
            <person name="Meyer B."/>
            <person name="Montgomery K."/>
            <person name="Morgan M.B."/>
            <person name="Munidasa M."/>
            <person name="Nazareth L.V."/>
            <person name="Nelson J."/>
            <person name="Ng B.M."/>
            <person name="Nguyen N.B."/>
            <person name="Nguyen P.Q."/>
            <person name="Nguyen T."/>
            <person name="Obregon M."/>
            <person name="Okwuonu G.O."/>
            <person name="Onwere C.G."/>
            <person name="Orozco G."/>
            <person name="Parra A."/>
            <person name="Patel S."/>
            <person name="Patil S."/>
            <person name="Perez A."/>
            <person name="Perez Y."/>
            <person name="Pham C."/>
            <person name="Primus E.L."/>
            <person name="Pu L.-L."/>
            <person name="Puazo M."/>
            <person name="Qin X."/>
            <person name="Quiroz J.B."/>
            <person name="Reese J."/>
            <person name="Richards S."/>
            <person name="Rives C.M."/>
            <person name="Robberts R."/>
            <person name="Ruiz S.J."/>
            <person name="Ruiz M.J."/>
            <person name="Santibanez J."/>
            <person name="Schneider B.W."/>
            <person name="Sisson I."/>
            <person name="Smith M."/>
            <person name="Sodergren E."/>
            <person name="Song X.-Z."/>
            <person name="Song B.B."/>
            <person name="Summersgill H."/>
            <person name="Thelus R."/>
            <person name="Thornton R.D."/>
            <person name="Trejos Z.Y."/>
            <person name="Usmani K."/>
            <person name="Vattathil S."/>
            <person name="Villasana D."/>
            <person name="Walker D.L."/>
            <person name="Wang S."/>
            <person name="Wang K."/>
            <person name="White C.S."/>
            <person name="Williams A.C."/>
            <person name="Williamson J."/>
            <person name="Wilson K."/>
            <person name="Woghiren I.O."/>
            <person name="Woodworth J.R."/>
            <person name="Worley K.C."/>
            <person name="Wright R.A."/>
            <person name="Wu W."/>
            <person name="Young L."/>
            <person name="Zhang L."/>
            <person name="Zhang J."/>
            <person name="Zhu Y."/>
            <person name="Muzny D.M."/>
            <person name="Weinstock G."/>
            <person name="Gibbs R.A."/>
        </authorList>
    </citation>
    <scope>NUCLEOTIDE SEQUENCE [LARGE SCALE GENOMIC DNA]</scope>
    <source>
        <strain evidence="13">LSR1</strain>
    </source>
</reference>
<dbReference type="PANTHER" id="PTHR23198:SF6">
    <property type="entry name" value="NUCLEAR PORE COMPLEX PROTEIN NUP98-NUP96"/>
    <property type="match status" value="1"/>
</dbReference>
<keyword evidence="6" id="KW-0509">mRNA transport</keyword>
<proteinExistence type="inferred from homology"/>
<evidence type="ECO:0000313" key="13">
    <source>
        <dbReference type="Proteomes" id="UP000007819"/>
    </source>
</evidence>
<comment type="subcellular location">
    <subcellularLocation>
        <location evidence="2">Nucleus membrane</location>
        <topology evidence="2">Peripheral membrane protein</topology>
        <orientation evidence="2">Nucleoplasmic side</orientation>
    </subcellularLocation>
    <subcellularLocation>
        <location evidence="1">Nucleus</location>
        <location evidence="1">Nuclear pore complex</location>
    </subcellularLocation>
</comment>
<dbReference type="GO" id="GO:0006405">
    <property type="term" value="P:RNA export from nucleus"/>
    <property type="evidence" value="ECO:0007669"/>
    <property type="project" value="TreeGrafter"/>
</dbReference>
<keyword evidence="8" id="KW-0811">Translocation</keyword>
<feature type="compositionally biased region" description="Polar residues" evidence="11">
    <location>
        <begin position="115"/>
        <end position="125"/>
    </location>
</feature>
<dbReference type="GO" id="GO:0006606">
    <property type="term" value="P:protein import into nucleus"/>
    <property type="evidence" value="ECO:0007669"/>
    <property type="project" value="TreeGrafter"/>
</dbReference>
<dbReference type="FunFam" id="1.10.10.2360:FF:000001">
    <property type="entry name" value="Nuclear pore complex protein Nup98-Nup96"/>
    <property type="match status" value="1"/>
</dbReference>
<comment type="similarity">
    <text evidence="3">Belongs to the nucleoporin GLFG family.</text>
</comment>
<evidence type="ECO:0000256" key="8">
    <source>
        <dbReference type="ARBA" id="ARBA00023010"/>
    </source>
</evidence>
<dbReference type="Gene3D" id="1.10.10.2360">
    <property type="match status" value="1"/>
</dbReference>
<feature type="compositionally biased region" description="Polar residues" evidence="11">
    <location>
        <begin position="634"/>
        <end position="651"/>
    </location>
</feature>
<dbReference type="GO" id="GO:0017056">
    <property type="term" value="F:structural constituent of nuclear pore"/>
    <property type="evidence" value="ECO:0007669"/>
    <property type="project" value="TreeGrafter"/>
</dbReference>
<dbReference type="GO" id="GO:0051028">
    <property type="term" value="P:mRNA transport"/>
    <property type="evidence" value="ECO:0007669"/>
    <property type="project" value="UniProtKB-KW"/>
</dbReference>
<keyword evidence="7" id="KW-0653">Protein transport</keyword>
<dbReference type="GO" id="GO:0044614">
    <property type="term" value="C:nuclear pore cytoplasmic filaments"/>
    <property type="evidence" value="ECO:0007669"/>
    <property type="project" value="TreeGrafter"/>
</dbReference>
<organism evidence="12 13">
    <name type="scientific">Acyrthosiphon pisum</name>
    <name type="common">Pea aphid</name>
    <dbReference type="NCBI Taxonomy" id="7029"/>
    <lineage>
        <taxon>Eukaryota</taxon>
        <taxon>Metazoa</taxon>
        <taxon>Ecdysozoa</taxon>
        <taxon>Arthropoda</taxon>
        <taxon>Hexapoda</taxon>
        <taxon>Insecta</taxon>
        <taxon>Pterygota</taxon>
        <taxon>Neoptera</taxon>
        <taxon>Paraneoptera</taxon>
        <taxon>Hemiptera</taxon>
        <taxon>Sternorrhyncha</taxon>
        <taxon>Aphidomorpha</taxon>
        <taxon>Aphidoidea</taxon>
        <taxon>Aphididae</taxon>
        <taxon>Macrosiphini</taxon>
        <taxon>Acyrthosiphon</taxon>
    </lineage>
</organism>
<evidence type="ECO:0000256" key="4">
    <source>
        <dbReference type="ARBA" id="ARBA00013472"/>
    </source>
</evidence>
<reference evidence="12" key="2">
    <citation type="submission" date="2022-06" db="UniProtKB">
        <authorList>
            <consortium name="EnsemblMetazoa"/>
        </authorList>
    </citation>
    <scope>IDENTIFICATION</scope>
</reference>
<dbReference type="RefSeq" id="XP_008183791.1">
    <property type="nucleotide sequence ID" value="XM_008185569.3"/>
</dbReference>
<dbReference type="GO" id="GO:0031965">
    <property type="term" value="C:nuclear membrane"/>
    <property type="evidence" value="ECO:0007669"/>
    <property type="project" value="UniProtKB-SubCell"/>
</dbReference>
<evidence type="ECO:0000313" key="12">
    <source>
        <dbReference type="EnsemblMetazoa" id="XP_008183791.1"/>
    </source>
</evidence>
<dbReference type="OrthoDB" id="3797628at2759"/>
<dbReference type="GO" id="GO:0008139">
    <property type="term" value="F:nuclear localization sequence binding"/>
    <property type="evidence" value="ECO:0007669"/>
    <property type="project" value="TreeGrafter"/>
</dbReference>
<keyword evidence="13" id="KW-1185">Reference proteome</keyword>